<sequence length="198" mass="22451">MIFSGDFSQLPPVGGGESISLYSGSIGTQIYSGLSHYGQESAIGKALWHQVTTVVILRENMRQKLQSPEDAKFRKALKNMRYKAWPGTSKPKLAEKDFWNVSIITAWNSQKDRINELGSVQFAKETNQCLIDFYSVDKWVIYEDIPEKVTGCKRRKRVKATESSTNITQDDQEKLWDLPHHATQHFPGKLSLCIGMPV</sequence>
<gene>
    <name evidence="1" type="ORF">PILCRDRAFT_30672</name>
</gene>
<dbReference type="EMBL" id="KN832981">
    <property type="protein sequence ID" value="KIM86546.1"/>
    <property type="molecule type" value="Genomic_DNA"/>
</dbReference>
<keyword evidence="2" id="KW-1185">Reference proteome</keyword>
<name>A0A0C3G791_PILCF</name>
<dbReference type="AlphaFoldDB" id="A0A0C3G791"/>
<dbReference type="STRING" id="765440.A0A0C3G791"/>
<dbReference type="InParanoid" id="A0A0C3G791"/>
<dbReference type="OrthoDB" id="432234at2759"/>
<dbReference type="HOGENOM" id="CLU_115680_0_0_1"/>
<organism evidence="1 2">
    <name type="scientific">Piloderma croceum (strain F 1598)</name>
    <dbReference type="NCBI Taxonomy" id="765440"/>
    <lineage>
        <taxon>Eukaryota</taxon>
        <taxon>Fungi</taxon>
        <taxon>Dikarya</taxon>
        <taxon>Basidiomycota</taxon>
        <taxon>Agaricomycotina</taxon>
        <taxon>Agaricomycetes</taxon>
        <taxon>Agaricomycetidae</taxon>
        <taxon>Atheliales</taxon>
        <taxon>Atheliaceae</taxon>
        <taxon>Piloderma</taxon>
    </lineage>
</organism>
<evidence type="ECO:0000313" key="2">
    <source>
        <dbReference type="Proteomes" id="UP000054166"/>
    </source>
</evidence>
<evidence type="ECO:0000313" key="1">
    <source>
        <dbReference type="EMBL" id="KIM86546.1"/>
    </source>
</evidence>
<proteinExistence type="predicted"/>
<evidence type="ECO:0008006" key="3">
    <source>
        <dbReference type="Google" id="ProtNLM"/>
    </source>
</evidence>
<protein>
    <recommendedName>
        <fullName evidence="3">ATP-dependent DNA helicase</fullName>
    </recommendedName>
</protein>
<feature type="non-terminal residue" evidence="1">
    <location>
        <position position="198"/>
    </location>
</feature>
<accession>A0A0C3G791</accession>
<reference evidence="1 2" key="1">
    <citation type="submission" date="2014-04" db="EMBL/GenBank/DDBJ databases">
        <authorList>
            <consortium name="DOE Joint Genome Institute"/>
            <person name="Kuo A."/>
            <person name="Tarkka M."/>
            <person name="Buscot F."/>
            <person name="Kohler A."/>
            <person name="Nagy L.G."/>
            <person name="Floudas D."/>
            <person name="Copeland A."/>
            <person name="Barry K.W."/>
            <person name="Cichocki N."/>
            <person name="Veneault-Fourrey C."/>
            <person name="LaButti K."/>
            <person name="Lindquist E.A."/>
            <person name="Lipzen A."/>
            <person name="Lundell T."/>
            <person name="Morin E."/>
            <person name="Murat C."/>
            <person name="Sun H."/>
            <person name="Tunlid A."/>
            <person name="Henrissat B."/>
            <person name="Grigoriev I.V."/>
            <person name="Hibbett D.S."/>
            <person name="Martin F."/>
            <person name="Nordberg H.P."/>
            <person name="Cantor M.N."/>
            <person name="Hua S.X."/>
        </authorList>
    </citation>
    <scope>NUCLEOTIDE SEQUENCE [LARGE SCALE GENOMIC DNA]</scope>
    <source>
        <strain evidence="1 2">F 1598</strain>
    </source>
</reference>
<reference evidence="2" key="2">
    <citation type="submission" date="2015-01" db="EMBL/GenBank/DDBJ databases">
        <title>Evolutionary Origins and Diversification of the Mycorrhizal Mutualists.</title>
        <authorList>
            <consortium name="DOE Joint Genome Institute"/>
            <consortium name="Mycorrhizal Genomics Consortium"/>
            <person name="Kohler A."/>
            <person name="Kuo A."/>
            <person name="Nagy L.G."/>
            <person name="Floudas D."/>
            <person name="Copeland A."/>
            <person name="Barry K.W."/>
            <person name="Cichocki N."/>
            <person name="Veneault-Fourrey C."/>
            <person name="LaButti K."/>
            <person name="Lindquist E.A."/>
            <person name="Lipzen A."/>
            <person name="Lundell T."/>
            <person name="Morin E."/>
            <person name="Murat C."/>
            <person name="Riley R."/>
            <person name="Ohm R."/>
            <person name="Sun H."/>
            <person name="Tunlid A."/>
            <person name="Henrissat B."/>
            <person name="Grigoriev I.V."/>
            <person name="Hibbett D.S."/>
            <person name="Martin F."/>
        </authorList>
    </citation>
    <scope>NUCLEOTIDE SEQUENCE [LARGE SCALE GENOMIC DNA]</scope>
    <source>
        <strain evidence="2">F 1598</strain>
    </source>
</reference>
<dbReference type="Proteomes" id="UP000054166">
    <property type="component" value="Unassembled WGS sequence"/>
</dbReference>